<dbReference type="GO" id="GO:0016226">
    <property type="term" value="P:iron-sulfur cluster assembly"/>
    <property type="evidence" value="ECO:0007669"/>
    <property type="project" value="InterPro"/>
</dbReference>
<gene>
    <name evidence="7" type="ORF">B1B_00652</name>
</gene>
<dbReference type="CDD" id="cd02037">
    <property type="entry name" value="Mrp_NBP35"/>
    <property type="match status" value="1"/>
</dbReference>
<dbReference type="InterPro" id="IPR033756">
    <property type="entry name" value="YlxH/NBP35"/>
</dbReference>
<evidence type="ECO:0000256" key="2">
    <source>
        <dbReference type="ARBA" id="ARBA00022741"/>
    </source>
</evidence>
<organism evidence="7">
    <name type="scientific">mine drainage metagenome</name>
    <dbReference type="NCBI Taxonomy" id="410659"/>
    <lineage>
        <taxon>unclassified sequences</taxon>
        <taxon>metagenomes</taxon>
        <taxon>ecological metagenomes</taxon>
    </lineage>
</organism>
<dbReference type="PROSITE" id="PS01215">
    <property type="entry name" value="MRP"/>
    <property type="match status" value="1"/>
</dbReference>
<keyword evidence="2" id="KW-0547">Nucleotide-binding</keyword>
<sequence length="264" mass="27422">MLAVISGKGGVGKTFVTALLAAEFRREGFEVGVLDADVTGPSMARVFGVGDVPKLTADGLSIEPLRTRGGIFVMSMASVTAASKVPLLWRGPMVNSAIRGLYKDTRWPSLDYLLVDLPPGTSDAPMTVFQSLSPDGVVLVTAPTGLSAEVVTKAALMAKTFRAPILGLIENMAYLVCPHGEQIDVFGPSRGSEYAQAMGVPYLGSLPLGTGVPALADAGRLEEFQSPVGDLLARRVRLLLDRLSSAGRPSAPPAGAPRPPAPGG</sequence>
<dbReference type="PANTHER" id="PTHR42961:SF2">
    <property type="entry name" value="IRON-SULFUR PROTEIN NUBPL"/>
    <property type="match status" value="1"/>
</dbReference>
<keyword evidence="1" id="KW-0479">Metal-binding</keyword>
<protein>
    <submittedName>
        <fullName evidence="7">ATPases involved in chromosome partitioning</fullName>
    </submittedName>
</protein>
<dbReference type="AlphaFoldDB" id="T1DAW2"/>
<keyword evidence="5" id="KW-0411">Iron-sulfur</keyword>
<dbReference type="GO" id="GO:0046872">
    <property type="term" value="F:metal ion binding"/>
    <property type="evidence" value="ECO:0007669"/>
    <property type="project" value="UniProtKB-KW"/>
</dbReference>
<evidence type="ECO:0000256" key="5">
    <source>
        <dbReference type="ARBA" id="ARBA00023014"/>
    </source>
</evidence>
<proteinExistence type="inferred from homology"/>
<dbReference type="InterPro" id="IPR000808">
    <property type="entry name" value="Mrp-like_CS"/>
</dbReference>
<feature type="region of interest" description="Disordered" evidence="6">
    <location>
        <begin position="245"/>
        <end position="264"/>
    </location>
</feature>
<evidence type="ECO:0000256" key="6">
    <source>
        <dbReference type="SAM" id="MobiDB-lite"/>
    </source>
</evidence>
<evidence type="ECO:0000256" key="1">
    <source>
        <dbReference type="ARBA" id="ARBA00022723"/>
    </source>
</evidence>
<dbReference type="EMBL" id="AUZY01000487">
    <property type="protein sequence ID" value="EQD78569.1"/>
    <property type="molecule type" value="Genomic_DNA"/>
</dbReference>
<dbReference type="PANTHER" id="PTHR42961">
    <property type="entry name" value="IRON-SULFUR PROTEIN NUBPL"/>
    <property type="match status" value="1"/>
</dbReference>
<reference evidence="7" key="1">
    <citation type="submission" date="2013-08" db="EMBL/GenBank/DDBJ databases">
        <authorList>
            <person name="Mendez C."/>
            <person name="Richter M."/>
            <person name="Ferrer M."/>
            <person name="Sanchez J."/>
        </authorList>
    </citation>
    <scope>NUCLEOTIDE SEQUENCE</scope>
</reference>
<feature type="compositionally biased region" description="Pro residues" evidence="6">
    <location>
        <begin position="250"/>
        <end position="264"/>
    </location>
</feature>
<dbReference type="InterPro" id="IPR027417">
    <property type="entry name" value="P-loop_NTPase"/>
</dbReference>
<dbReference type="InterPro" id="IPR044304">
    <property type="entry name" value="NUBPL-like"/>
</dbReference>
<evidence type="ECO:0000256" key="4">
    <source>
        <dbReference type="ARBA" id="ARBA00023004"/>
    </source>
</evidence>
<dbReference type="InterPro" id="IPR019591">
    <property type="entry name" value="Mrp/NBP35_ATP-bd"/>
</dbReference>
<dbReference type="Gene3D" id="3.40.50.300">
    <property type="entry name" value="P-loop containing nucleotide triphosphate hydrolases"/>
    <property type="match status" value="1"/>
</dbReference>
<accession>T1DAW2</accession>
<reference evidence="7" key="2">
    <citation type="journal article" date="2014" name="ISME J.">
        <title>Microbial stratification in low pH oxic and suboxic macroscopic growths along an acid mine drainage.</title>
        <authorList>
            <person name="Mendez-Garcia C."/>
            <person name="Mesa V."/>
            <person name="Sprenger R.R."/>
            <person name="Richter M."/>
            <person name="Diez M.S."/>
            <person name="Solano J."/>
            <person name="Bargiela R."/>
            <person name="Golyshina O.V."/>
            <person name="Manteca A."/>
            <person name="Ramos J.L."/>
            <person name="Gallego J.R."/>
            <person name="Llorente I."/>
            <person name="Martins Dos Santos V.A."/>
            <person name="Jensen O.N."/>
            <person name="Pelaez A.I."/>
            <person name="Sanchez J."/>
            <person name="Ferrer M."/>
        </authorList>
    </citation>
    <scope>NUCLEOTIDE SEQUENCE</scope>
</reference>
<dbReference type="HAMAP" id="MF_02040">
    <property type="entry name" value="Mrp_NBP35"/>
    <property type="match status" value="1"/>
</dbReference>
<keyword evidence="4" id="KW-0408">Iron</keyword>
<name>T1DAW2_9ZZZZ</name>
<evidence type="ECO:0000256" key="3">
    <source>
        <dbReference type="ARBA" id="ARBA00022840"/>
    </source>
</evidence>
<evidence type="ECO:0000313" key="7">
    <source>
        <dbReference type="EMBL" id="EQD78569.1"/>
    </source>
</evidence>
<dbReference type="GO" id="GO:0140663">
    <property type="term" value="F:ATP-dependent FeS chaperone activity"/>
    <property type="evidence" value="ECO:0007669"/>
    <property type="project" value="InterPro"/>
</dbReference>
<dbReference type="SUPFAM" id="SSF52540">
    <property type="entry name" value="P-loop containing nucleoside triphosphate hydrolases"/>
    <property type="match status" value="1"/>
</dbReference>
<comment type="caution">
    <text evidence="7">The sequence shown here is derived from an EMBL/GenBank/DDBJ whole genome shotgun (WGS) entry which is preliminary data.</text>
</comment>
<dbReference type="GO" id="GO:0051539">
    <property type="term" value="F:4 iron, 4 sulfur cluster binding"/>
    <property type="evidence" value="ECO:0007669"/>
    <property type="project" value="TreeGrafter"/>
</dbReference>
<dbReference type="Pfam" id="PF10609">
    <property type="entry name" value="ParA"/>
    <property type="match status" value="1"/>
</dbReference>
<dbReference type="GO" id="GO:0005524">
    <property type="term" value="F:ATP binding"/>
    <property type="evidence" value="ECO:0007669"/>
    <property type="project" value="UniProtKB-KW"/>
</dbReference>
<keyword evidence="3" id="KW-0067">ATP-binding</keyword>